<dbReference type="InterPro" id="IPR018301">
    <property type="entry name" value="ArAA_hydroxylase_Fe/CU_BS"/>
</dbReference>
<dbReference type="GO" id="GO:0005506">
    <property type="term" value="F:iron ion binding"/>
    <property type="evidence" value="ECO:0007669"/>
    <property type="project" value="InterPro"/>
</dbReference>
<evidence type="ECO:0000256" key="1">
    <source>
        <dbReference type="ARBA" id="ARBA00001060"/>
    </source>
</evidence>
<feature type="binding site" evidence="13">
    <location>
        <position position="138"/>
    </location>
    <ligand>
        <name>Fe cation</name>
        <dbReference type="ChEBI" id="CHEBI:24875"/>
    </ligand>
</feature>
<dbReference type="CDD" id="cd03348">
    <property type="entry name" value="pro_PheOH"/>
    <property type="match status" value="1"/>
</dbReference>
<dbReference type="InterPro" id="IPR019774">
    <property type="entry name" value="Aromatic-AA_hydroxylase_C"/>
</dbReference>
<evidence type="ECO:0000256" key="2">
    <source>
        <dbReference type="ARBA" id="ARBA00001954"/>
    </source>
</evidence>
<dbReference type="PROSITE" id="PS51410">
    <property type="entry name" value="BH4_AAA_HYDROXYL_2"/>
    <property type="match status" value="1"/>
</dbReference>
<evidence type="ECO:0000256" key="7">
    <source>
        <dbReference type="ARBA" id="ARBA00022723"/>
    </source>
</evidence>
<dbReference type="PATRIC" id="fig|1280953.3.peg.3850"/>
<dbReference type="InterPro" id="IPR005960">
    <property type="entry name" value="Phe-4-hydroxylase_mono"/>
</dbReference>
<dbReference type="PRINTS" id="PR00372">
    <property type="entry name" value="FYWHYDRXLASE"/>
</dbReference>
<accession>A0A059G2J8</accession>
<evidence type="ECO:0000256" key="12">
    <source>
        <dbReference type="ARBA" id="ARBA00029922"/>
    </source>
</evidence>
<protein>
    <recommendedName>
        <fullName evidence="6">Phenylalanine-4-hydroxylase</fullName>
        <ecNumber evidence="5">1.14.16.1</ecNumber>
    </recommendedName>
    <alternativeName>
        <fullName evidence="12">Phe-4-monooxygenase</fullName>
    </alternativeName>
</protein>
<gene>
    <name evidence="15" type="primary">phhA</name>
    <name evidence="15" type="ORF">HOC_19246</name>
</gene>
<evidence type="ECO:0000259" key="14">
    <source>
        <dbReference type="PROSITE" id="PS51410"/>
    </source>
</evidence>
<keyword evidence="9 13" id="KW-0408">Iron</keyword>
<dbReference type="eggNOG" id="COG3186">
    <property type="taxonomic scope" value="Bacteria"/>
</dbReference>
<evidence type="ECO:0000256" key="3">
    <source>
        <dbReference type="ARBA" id="ARBA00005088"/>
    </source>
</evidence>
<sequence>MTLDTKDAPKNRYAGAPRAADFTIDQDWASYSAAEHDRWDRLFRRQLEVTIGRASQTALNAMAALQLSASGIPDMEQLSDRLEAITGWRVVPVAELVPDEVFFDHLANRRFPAGAFIRPEAEFDYLQEPDIFHDIFGHVPMLANPVFADFMEAYGKGGQRAMQLSQLHNLARLYWYTVEFGLIREAGGLRIYGAGILSSPNETVFALEDDSPNRIGFDLARIMRTKYIIDDFQQTYFVIDSFEALLEACYKDFGSVYGDVKIKHDLEPDETIQTDAIITRGTLDYFRTKSGPLS</sequence>
<evidence type="ECO:0000313" key="15">
    <source>
        <dbReference type="EMBL" id="KDA00708.1"/>
    </source>
</evidence>
<dbReference type="InterPro" id="IPR001273">
    <property type="entry name" value="ArAA_hydroxylase"/>
</dbReference>
<keyword evidence="16" id="KW-1185">Reference proteome</keyword>
<dbReference type="UniPathway" id="UPA00139">
    <property type="reaction ID" value="UER00337"/>
</dbReference>
<dbReference type="SUPFAM" id="SSF56534">
    <property type="entry name" value="Aromatic aminoacid monoxygenases, catalytic and oligomerization domains"/>
    <property type="match status" value="1"/>
</dbReference>
<evidence type="ECO:0000256" key="6">
    <source>
        <dbReference type="ARBA" id="ARBA00020276"/>
    </source>
</evidence>
<evidence type="ECO:0000256" key="5">
    <source>
        <dbReference type="ARBA" id="ARBA00011995"/>
    </source>
</evidence>
<feature type="binding site" evidence="13">
    <location>
        <position position="133"/>
    </location>
    <ligand>
        <name>Fe cation</name>
        <dbReference type="ChEBI" id="CHEBI:24875"/>
    </ligand>
</feature>
<feature type="binding site" evidence="13">
    <location>
        <position position="179"/>
    </location>
    <ligand>
        <name>Fe cation</name>
        <dbReference type="ChEBI" id="CHEBI:24875"/>
    </ligand>
</feature>
<dbReference type="Gene3D" id="1.10.800.10">
    <property type="entry name" value="Aromatic amino acid hydroxylase"/>
    <property type="match status" value="1"/>
</dbReference>
<dbReference type="GO" id="GO:0004505">
    <property type="term" value="F:phenylalanine 4-monooxygenase activity"/>
    <property type="evidence" value="ECO:0007669"/>
    <property type="project" value="UniProtKB-EC"/>
</dbReference>
<keyword evidence="7 13" id="KW-0479">Metal-binding</keyword>
<dbReference type="AlphaFoldDB" id="A0A059G2J8"/>
<evidence type="ECO:0000256" key="8">
    <source>
        <dbReference type="ARBA" id="ARBA00023002"/>
    </source>
</evidence>
<evidence type="ECO:0000256" key="10">
    <source>
        <dbReference type="ARBA" id="ARBA00023033"/>
    </source>
</evidence>
<dbReference type="PANTHER" id="PTHR11473:SF24">
    <property type="entry name" value="PHENYLALANINE-4-HYDROXYLASE"/>
    <property type="match status" value="1"/>
</dbReference>
<dbReference type="NCBIfam" id="NF008877">
    <property type="entry name" value="PRK11913.1-2"/>
    <property type="match status" value="1"/>
</dbReference>
<comment type="similarity">
    <text evidence="4">Belongs to the biopterin-dependent aromatic amino acid hydroxylase family.</text>
</comment>
<comment type="caution">
    <text evidence="15">The sequence shown here is derived from an EMBL/GenBank/DDBJ whole genome shotgun (WGS) entry which is preliminary data.</text>
</comment>
<dbReference type="NCBIfam" id="TIGR01267">
    <property type="entry name" value="Phe4hydrox_mono"/>
    <property type="match status" value="1"/>
</dbReference>
<dbReference type="EC" id="1.14.16.1" evidence="5"/>
<comment type="cofactor">
    <cofactor evidence="2 13">
        <name>Fe(2+)</name>
        <dbReference type="ChEBI" id="CHEBI:29033"/>
    </cofactor>
</comment>
<keyword evidence="10 15" id="KW-0503">Monooxygenase</keyword>
<keyword evidence="11" id="KW-0585">Phenylalanine catabolism</keyword>
<dbReference type="InterPro" id="IPR036329">
    <property type="entry name" value="Aro-AA_hydroxylase_C_sf"/>
</dbReference>
<name>A0A059G2J8_9PROT</name>
<dbReference type="InterPro" id="IPR036951">
    <property type="entry name" value="ArAA_hydroxylase_sf"/>
</dbReference>
<dbReference type="RefSeq" id="WP_035541587.1">
    <property type="nucleotide sequence ID" value="NZ_ARYL01000056.1"/>
</dbReference>
<comment type="catalytic activity">
    <reaction evidence="1">
        <text>(6R)-L-erythro-5,6,7,8-tetrahydrobiopterin + L-phenylalanine + O2 = (4aS,6R)-4a-hydroxy-L-erythro-5,6,7,8-tetrahydrobiopterin + L-tyrosine</text>
        <dbReference type="Rhea" id="RHEA:20273"/>
        <dbReference type="ChEBI" id="CHEBI:15379"/>
        <dbReference type="ChEBI" id="CHEBI:15642"/>
        <dbReference type="ChEBI" id="CHEBI:58095"/>
        <dbReference type="ChEBI" id="CHEBI:58315"/>
        <dbReference type="ChEBI" id="CHEBI:59560"/>
        <dbReference type="EC" id="1.14.16.1"/>
    </reaction>
</comment>
<evidence type="ECO:0000313" key="16">
    <source>
        <dbReference type="Proteomes" id="UP000024942"/>
    </source>
</evidence>
<dbReference type="PROSITE" id="PS00367">
    <property type="entry name" value="BH4_AAA_HYDROXYL_1"/>
    <property type="match status" value="1"/>
</dbReference>
<evidence type="ECO:0000256" key="13">
    <source>
        <dbReference type="PIRSR" id="PIRSR601273-2"/>
    </source>
</evidence>
<dbReference type="Proteomes" id="UP000024942">
    <property type="component" value="Unassembled WGS sequence"/>
</dbReference>
<dbReference type="Pfam" id="PF00351">
    <property type="entry name" value="Biopterin_H"/>
    <property type="match status" value="1"/>
</dbReference>
<comment type="pathway">
    <text evidence="3">Amino-acid degradation; L-phenylalanine degradation; acetoacetate and fumarate from L-phenylalanine: step 1/6.</text>
</comment>
<dbReference type="STRING" id="1280953.HOC_19246"/>
<dbReference type="GO" id="GO:0006559">
    <property type="term" value="P:L-phenylalanine catabolic process"/>
    <property type="evidence" value="ECO:0007669"/>
    <property type="project" value="UniProtKB-UniPathway"/>
</dbReference>
<dbReference type="EMBL" id="ARYL01000056">
    <property type="protein sequence ID" value="KDA00708.1"/>
    <property type="molecule type" value="Genomic_DNA"/>
</dbReference>
<reference evidence="15 16" key="1">
    <citation type="journal article" date="2014" name="Antonie Van Leeuwenhoek">
        <title>Hyphomonas beringensis sp. nov. and Hyphomonas chukchiensis sp. nov., isolated from surface seawater of the Bering Sea and Chukchi Sea.</title>
        <authorList>
            <person name="Li C."/>
            <person name="Lai Q."/>
            <person name="Li G."/>
            <person name="Dong C."/>
            <person name="Wang J."/>
            <person name="Liao Y."/>
            <person name="Shao Z."/>
        </authorList>
    </citation>
    <scope>NUCLEOTIDE SEQUENCE [LARGE SCALE GENOMIC DNA]</scope>
    <source>
        <strain evidence="15 16">SCH89</strain>
    </source>
</reference>
<proteinExistence type="inferred from homology"/>
<dbReference type="OrthoDB" id="9780502at2"/>
<feature type="domain" description="Biopterin-dependent aromatic amino acid hydroxylase family profile" evidence="14">
    <location>
        <begin position="1"/>
        <end position="294"/>
    </location>
</feature>
<evidence type="ECO:0000256" key="4">
    <source>
        <dbReference type="ARBA" id="ARBA00009712"/>
    </source>
</evidence>
<evidence type="ECO:0000256" key="11">
    <source>
        <dbReference type="ARBA" id="ARBA00023232"/>
    </source>
</evidence>
<organism evidence="15 16">
    <name type="scientific">Hyphomonas oceanitis SCH89</name>
    <dbReference type="NCBI Taxonomy" id="1280953"/>
    <lineage>
        <taxon>Bacteria</taxon>
        <taxon>Pseudomonadati</taxon>
        <taxon>Pseudomonadota</taxon>
        <taxon>Alphaproteobacteria</taxon>
        <taxon>Hyphomonadales</taxon>
        <taxon>Hyphomonadaceae</taxon>
        <taxon>Hyphomonas</taxon>
    </lineage>
</organism>
<evidence type="ECO:0000256" key="9">
    <source>
        <dbReference type="ARBA" id="ARBA00023004"/>
    </source>
</evidence>
<dbReference type="PANTHER" id="PTHR11473">
    <property type="entry name" value="AROMATIC AMINO ACID HYDROXYLASE"/>
    <property type="match status" value="1"/>
</dbReference>
<keyword evidence="8 15" id="KW-0560">Oxidoreductase</keyword>